<protein>
    <submittedName>
        <fullName evidence="1">Uncharacterized protein</fullName>
    </submittedName>
</protein>
<reference evidence="1 2" key="1">
    <citation type="submission" date="2020-04" db="EMBL/GenBank/DDBJ databases">
        <title>MicrobeNet Type strains.</title>
        <authorList>
            <person name="Nicholson A.C."/>
        </authorList>
    </citation>
    <scope>NUCLEOTIDE SEQUENCE [LARGE SCALE GENOMIC DNA]</scope>
    <source>
        <strain evidence="1 2">DSM 44445</strain>
    </source>
</reference>
<accession>A0A7X6LZ85</accession>
<gene>
    <name evidence="1" type="ORF">HGA07_12705</name>
</gene>
<dbReference type="EMBL" id="JAAXPE010000010">
    <property type="protein sequence ID" value="NKY86487.1"/>
    <property type="molecule type" value="Genomic_DNA"/>
</dbReference>
<evidence type="ECO:0000313" key="1">
    <source>
        <dbReference type="EMBL" id="NKY86487.1"/>
    </source>
</evidence>
<evidence type="ECO:0000313" key="2">
    <source>
        <dbReference type="Proteomes" id="UP000523447"/>
    </source>
</evidence>
<dbReference type="RefSeq" id="WP_040717167.1">
    <property type="nucleotide sequence ID" value="NZ_CAWPHS010000002.1"/>
</dbReference>
<name>A0A7X6LZ85_9NOCA</name>
<comment type="caution">
    <text evidence="1">The sequence shown here is derived from an EMBL/GenBank/DDBJ whole genome shotgun (WGS) entry which is preliminary data.</text>
</comment>
<proteinExistence type="predicted"/>
<dbReference type="Proteomes" id="UP000523447">
    <property type="component" value="Unassembled WGS sequence"/>
</dbReference>
<dbReference type="AlphaFoldDB" id="A0A7X6LZ85"/>
<sequence>MDVGQSTADALWQQAVDGTFKMEPDAARRCAEIYVRFVETTVNPQLTSARELARISGFGDFRSAEELRVGFAGKASSLLDALTSMRAAAITMAAAHLRAARLIDDAEAANAAAIKTAITGSGK</sequence>
<keyword evidence="2" id="KW-1185">Reference proteome</keyword>
<organism evidence="1 2">
    <name type="scientific">Nocardia veterana</name>
    <dbReference type="NCBI Taxonomy" id="132249"/>
    <lineage>
        <taxon>Bacteria</taxon>
        <taxon>Bacillati</taxon>
        <taxon>Actinomycetota</taxon>
        <taxon>Actinomycetes</taxon>
        <taxon>Mycobacteriales</taxon>
        <taxon>Nocardiaceae</taxon>
        <taxon>Nocardia</taxon>
    </lineage>
</organism>